<name>A0A8T0EDN9_ARGBR</name>
<keyword evidence="7" id="KW-0915">Sodium</keyword>
<dbReference type="PANTHER" id="PTHR11690">
    <property type="entry name" value="AMILORIDE-SENSITIVE SODIUM CHANNEL-RELATED"/>
    <property type="match status" value="1"/>
</dbReference>
<dbReference type="GO" id="GO:0015280">
    <property type="term" value="F:ligand-gated sodium channel activity"/>
    <property type="evidence" value="ECO:0007669"/>
    <property type="project" value="TreeGrafter"/>
</dbReference>
<sequence length="430" mass="49716">MMPFREEGLKSFQMEDNPLFKAKKPKQHSSAKYKSFCLYSKAILGNSLITSFPVIAKSKSWVKRTIKIIVFVMCLTGFTYQTLDFMWMYLAYPTVVNVYVSNPYEVVQPALTVCNKNSFEMFGSFFFQKPVLTRLVGEKFNWKRTFTEAHNESIIKLCMSRIEEKKFLCTQPYKRIPVVDAKGEPNVCFTIDSLVGQPDAPDKVYPNTYHIEIHLDTQGEEYVYFTDPILVQMMIHDRRALVNPFSEGTSLEAGIQYNAYVSMTSNELLPPPYDTNCFDYLEQWKRNNGTGPLNHMMCVEHCKLKKLQELGQCIDKDVDFIHTEQLCQAGFRSITSDIVKNCSLKCGKACYESSYNIRYEKLGANDRFCTKDKFGEKMKKSLCFFVFFFKISAGQVCLSTKVCKYRDVQLHRWLHGHVAGLVTHLPFRSI</sequence>
<evidence type="ECO:0000256" key="6">
    <source>
        <dbReference type="ARBA" id="ARBA00022989"/>
    </source>
</evidence>
<keyword evidence="15" id="KW-1185">Reference proteome</keyword>
<dbReference type="GO" id="GO:0005886">
    <property type="term" value="C:plasma membrane"/>
    <property type="evidence" value="ECO:0007669"/>
    <property type="project" value="TreeGrafter"/>
</dbReference>
<dbReference type="PANTHER" id="PTHR11690:SF248">
    <property type="entry name" value="PICKPOCKET 17, ISOFORM A"/>
    <property type="match status" value="1"/>
</dbReference>
<evidence type="ECO:0000256" key="3">
    <source>
        <dbReference type="ARBA" id="ARBA00022448"/>
    </source>
</evidence>
<keyword evidence="4 12" id="KW-0894">Sodium channel</keyword>
<dbReference type="AlphaFoldDB" id="A0A8T0EDN9"/>
<evidence type="ECO:0000256" key="8">
    <source>
        <dbReference type="ARBA" id="ARBA00023065"/>
    </source>
</evidence>
<keyword evidence="3 12" id="KW-0813">Transport</keyword>
<evidence type="ECO:0000256" key="11">
    <source>
        <dbReference type="ARBA" id="ARBA00023303"/>
    </source>
</evidence>
<proteinExistence type="inferred from homology"/>
<keyword evidence="10 12" id="KW-0739">Sodium transport</keyword>
<comment type="caution">
    <text evidence="14">The sequence shown here is derived from an EMBL/GenBank/DDBJ whole genome shotgun (WGS) entry which is preliminary data.</text>
</comment>
<dbReference type="InterPro" id="IPR001873">
    <property type="entry name" value="ENaC"/>
</dbReference>
<evidence type="ECO:0000313" key="15">
    <source>
        <dbReference type="Proteomes" id="UP000807504"/>
    </source>
</evidence>
<evidence type="ECO:0000256" key="5">
    <source>
        <dbReference type="ARBA" id="ARBA00022692"/>
    </source>
</evidence>
<dbReference type="Pfam" id="PF00858">
    <property type="entry name" value="ASC"/>
    <property type="match status" value="1"/>
</dbReference>
<reference evidence="14" key="1">
    <citation type="journal article" date="2020" name="bioRxiv">
        <title>Chromosome-level reference genome of the European wasp spider Argiope bruennichi: a resource for studies on range expansion and evolutionary adaptation.</title>
        <authorList>
            <person name="Sheffer M.M."/>
            <person name="Hoppe A."/>
            <person name="Krehenwinkel H."/>
            <person name="Uhl G."/>
            <person name="Kuss A.W."/>
            <person name="Jensen L."/>
            <person name="Jensen C."/>
            <person name="Gillespie R.G."/>
            <person name="Hoff K.J."/>
            <person name="Prost S."/>
        </authorList>
    </citation>
    <scope>NUCLEOTIDE SEQUENCE</scope>
</reference>
<evidence type="ECO:0000256" key="1">
    <source>
        <dbReference type="ARBA" id="ARBA00004141"/>
    </source>
</evidence>
<reference evidence="14" key="2">
    <citation type="submission" date="2020-06" db="EMBL/GenBank/DDBJ databases">
        <authorList>
            <person name="Sheffer M."/>
        </authorList>
    </citation>
    <scope>NUCLEOTIDE SEQUENCE</scope>
</reference>
<evidence type="ECO:0000256" key="9">
    <source>
        <dbReference type="ARBA" id="ARBA00023136"/>
    </source>
</evidence>
<protein>
    <submittedName>
        <fullName evidence="14">Uncharacterized protein</fullName>
    </submittedName>
</protein>
<keyword evidence="9 13" id="KW-0472">Membrane</keyword>
<evidence type="ECO:0000256" key="4">
    <source>
        <dbReference type="ARBA" id="ARBA00022461"/>
    </source>
</evidence>
<dbReference type="EMBL" id="JABXBU010002228">
    <property type="protein sequence ID" value="KAF8770981.1"/>
    <property type="molecule type" value="Genomic_DNA"/>
</dbReference>
<evidence type="ECO:0000313" key="14">
    <source>
        <dbReference type="EMBL" id="KAF8770981.1"/>
    </source>
</evidence>
<keyword evidence="11 12" id="KW-0407">Ion channel</keyword>
<evidence type="ECO:0000256" key="13">
    <source>
        <dbReference type="SAM" id="Phobius"/>
    </source>
</evidence>
<evidence type="ECO:0000256" key="10">
    <source>
        <dbReference type="ARBA" id="ARBA00023201"/>
    </source>
</evidence>
<dbReference type="Proteomes" id="UP000807504">
    <property type="component" value="Unassembled WGS sequence"/>
</dbReference>
<keyword evidence="8 12" id="KW-0406">Ion transport</keyword>
<evidence type="ECO:0000256" key="7">
    <source>
        <dbReference type="ARBA" id="ARBA00023053"/>
    </source>
</evidence>
<accession>A0A8T0EDN9</accession>
<organism evidence="14 15">
    <name type="scientific">Argiope bruennichi</name>
    <name type="common">Wasp spider</name>
    <name type="synonym">Aranea bruennichi</name>
    <dbReference type="NCBI Taxonomy" id="94029"/>
    <lineage>
        <taxon>Eukaryota</taxon>
        <taxon>Metazoa</taxon>
        <taxon>Ecdysozoa</taxon>
        <taxon>Arthropoda</taxon>
        <taxon>Chelicerata</taxon>
        <taxon>Arachnida</taxon>
        <taxon>Araneae</taxon>
        <taxon>Araneomorphae</taxon>
        <taxon>Entelegynae</taxon>
        <taxon>Araneoidea</taxon>
        <taxon>Araneidae</taxon>
        <taxon>Argiope</taxon>
    </lineage>
</organism>
<keyword evidence="6 13" id="KW-1133">Transmembrane helix</keyword>
<evidence type="ECO:0000256" key="12">
    <source>
        <dbReference type="RuleBase" id="RU000679"/>
    </source>
</evidence>
<gene>
    <name evidence="14" type="ORF">HNY73_018446</name>
</gene>
<keyword evidence="5 12" id="KW-0812">Transmembrane</keyword>
<evidence type="ECO:0000256" key="2">
    <source>
        <dbReference type="ARBA" id="ARBA00007193"/>
    </source>
</evidence>
<feature type="transmembrane region" description="Helical" evidence="13">
    <location>
        <begin position="68"/>
        <end position="92"/>
    </location>
</feature>
<comment type="subcellular location">
    <subcellularLocation>
        <location evidence="1">Membrane</location>
        <topology evidence="1">Multi-pass membrane protein</topology>
    </subcellularLocation>
</comment>
<comment type="similarity">
    <text evidence="2 12">Belongs to the amiloride-sensitive sodium channel (TC 1.A.6) family.</text>
</comment>